<comment type="caution">
    <text evidence="1">The sequence shown here is derived from an EMBL/GenBank/DDBJ whole genome shotgun (WGS) entry which is preliminary data.</text>
</comment>
<proteinExistence type="predicted"/>
<reference evidence="1 2" key="1">
    <citation type="submission" date="2014-08" db="EMBL/GenBank/DDBJ databases">
        <authorList>
            <person name="Sisinthy S."/>
        </authorList>
    </citation>
    <scope>NUCLEOTIDE SEQUENCE [LARGE SCALE GENOMIC DNA]</scope>
    <source>
        <strain evidence="1 2">RuG17</strain>
    </source>
</reference>
<dbReference type="EMBL" id="JPXF01000100">
    <property type="protein sequence ID" value="KGJ72079.1"/>
    <property type="molecule type" value="Genomic_DNA"/>
</dbReference>
<sequence>MNRSDFEEALSRAVAGEPLTDTGTVPFNVALQEVADSPPGSDARADAIEVARLVFDELDPKYDGIPWSGTACPACGTEMNVEIMRTGKGRSGCQRCPQCNLALLIPDLFAM</sequence>
<accession>A0A099J0Y6</accession>
<dbReference type="AlphaFoldDB" id="A0A099J0Y6"/>
<dbReference type="Proteomes" id="UP000029864">
    <property type="component" value="Unassembled WGS sequence"/>
</dbReference>
<organism evidence="1 2">
    <name type="scientific">Cryobacterium roopkundense</name>
    <dbReference type="NCBI Taxonomy" id="1001240"/>
    <lineage>
        <taxon>Bacteria</taxon>
        <taxon>Bacillati</taxon>
        <taxon>Actinomycetota</taxon>
        <taxon>Actinomycetes</taxon>
        <taxon>Micrococcales</taxon>
        <taxon>Microbacteriaceae</taxon>
        <taxon>Cryobacterium</taxon>
    </lineage>
</organism>
<name>A0A099J0Y6_9MICO</name>
<keyword evidence="2" id="KW-1185">Reference proteome</keyword>
<evidence type="ECO:0000313" key="1">
    <source>
        <dbReference type="EMBL" id="KGJ72079.1"/>
    </source>
</evidence>
<gene>
    <name evidence="1" type="ORF">GY21_17775</name>
</gene>
<protein>
    <submittedName>
        <fullName evidence="1">Uncharacterized protein</fullName>
    </submittedName>
</protein>
<evidence type="ECO:0000313" key="2">
    <source>
        <dbReference type="Proteomes" id="UP000029864"/>
    </source>
</evidence>